<gene>
    <name evidence="1" type="ORF">PLOB_00006258</name>
</gene>
<dbReference type="EMBL" id="CALNXK010000129">
    <property type="protein sequence ID" value="CAH3164372.1"/>
    <property type="molecule type" value="Genomic_DNA"/>
</dbReference>
<keyword evidence="2" id="KW-1185">Reference proteome</keyword>
<reference evidence="1 2" key="1">
    <citation type="submission" date="2022-05" db="EMBL/GenBank/DDBJ databases">
        <authorList>
            <consortium name="Genoscope - CEA"/>
            <person name="William W."/>
        </authorList>
    </citation>
    <scope>NUCLEOTIDE SEQUENCE [LARGE SCALE GENOMIC DNA]</scope>
</reference>
<sequence>MDSLHRVPDGIGYRSAFGLGLDLHWHMSDNCYSTNALLLSTLVSRTWLSSFSSCNLGKDQVRVFRKSAVDIARLIKRALDADVSLYSSIGKTTKFEVYSNVLPNGRKKEQKSLVTYHTLQSLYVCVWLVNTDFNSANWISDNLHADVGAHNHILGGVQANEPLNLGVL</sequence>
<organism evidence="1 2">
    <name type="scientific">Porites lobata</name>
    <dbReference type="NCBI Taxonomy" id="104759"/>
    <lineage>
        <taxon>Eukaryota</taxon>
        <taxon>Metazoa</taxon>
        <taxon>Cnidaria</taxon>
        <taxon>Anthozoa</taxon>
        <taxon>Hexacorallia</taxon>
        <taxon>Scleractinia</taxon>
        <taxon>Fungiina</taxon>
        <taxon>Poritidae</taxon>
        <taxon>Porites</taxon>
    </lineage>
</organism>
<evidence type="ECO:0000313" key="1">
    <source>
        <dbReference type="EMBL" id="CAH3164372.1"/>
    </source>
</evidence>
<name>A0ABN8QGU8_9CNID</name>
<evidence type="ECO:0000313" key="2">
    <source>
        <dbReference type="Proteomes" id="UP001159405"/>
    </source>
</evidence>
<proteinExistence type="predicted"/>
<dbReference type="Proteomes" id="UP001159405">
    <property type="component" value="Unassembled WGS sequence"/>
</dbReference>
<comment type="caution">
    <text evidence="1">The sequence shown here is derived from an EMBL/GenBank/DDBJ whole genome shotgun (WGS) entry which is preliminary data.</text>
</comment>
<accession>A0ABN8QGU8</accession>
<protein>
    <submittedName>
        <fullName evidence="1">Uncharacterized protein</fullName>
    </submittedName>
</protein>